<evidence type="ECO:0000256" key="8">
    <source>
        <dbReference type="ARBA" id="ARBA00023114"/>
    </source>
</evidence>
<evidence type="ECO:0000313" key="14">
    <source>
        <dbReference type="Proteomes" id="UP001528672"/>
    </source>
</evidence>
<comment type="caution">
    <text evidence="13">The sequence shown here is derived from an EMBL/GenBank/DDBJ whole genome shotgun (WGS) entry which is preliminary data.</text>
</comment>
<evidence type="ECO:0000256" key="7">
    <source>
        <dbReference type="ARBA" id="ARBA00023065"/>
    </source>
</evidence>
<keyword evidence="10" id="KW-0998">Cell outer membrane</keyword>
<dbReference type="InterPro" id="IPR033900">
    <property type="entry name" value="Gram_neg_porin_domain"/>
</dbReference>
<comment type="subcellular location">
    <subcellularLocation>
        <location evidence="1">Cell outer membrane</location>
        <topology evidence="1">Multi-pass membrane protein</topology>
    </subcellularLocation>
</comment>
<name>A0ABT5MCA5_9BURK</name>
<gene>
    <name evidence="13" type="ORF">PSQ39_05365</name>
</gene>
<sequence>MHDNTKPTRRLTGAIPTGAALALAGLATVLPAQAQAQAQANSGSSVQVYGLLDAAVGSMHNTSGINAVESPAKKQFSGGLSTSRWGIQGQEDLGEGRLAQFDLSSFIRNESGAAGRSDALPAPVNVAADPYFSRAAWLGLSDPKLGRLRVGNITTLLFSNSITSNSLGDSTTFSPINLLTFVGSPLSGGTAWASSVVYDSPVIGGVSGSLAYAASQNQGGPNTAARVAYNAGPLSTSVALQSVNRNPQTFADGTSSNNTRAWQWAASYDFKPLKVFGHLGQIDNRGTASAPQSVQYRVWDVSAMLTMGSGRWLAAYGSRTTGDRPTAVAVTAAGGNVSRKILTLGYSHALSPRTEVYSLFARDETRTRQVPTAPTVVGATGNNFAVGIRHRF</sequence>
<keyword evidence="4" id="KW-1134">Transmembrane beta strand</keyword>
<evidence type="ECO:0000256" key="9">
    <source>
        <dbReference type="ARBA" id="ARBA00023136"/>
    </source>
</evidence>
<dbReference type="PANTHER" id="PTHR34501:SF9">
    <property type="entry name" value="MAJOR OUTER MEMBRANE PROTEIN P.IA"/>
    <property type="match status" value="1"/>
</dbReference>
<evidence type="ECO:0000256" key="11">
    <source>
        <dbReference type="SAM" id="SignalP"/>
    </source>
</evidence>
<dbReference type="Pfam" id="PF13609">
    <property type="entry name" value="Porin_4"/>
    <property type="match status" value="1"/>
</dbReference>
<evidence type="ECO:0000256" key="2">
    <source>
        <dbReference type="ARBA" id="ARBA00011233"/>
    </source>
</evidence>
<keyword evidence="14" id="KW-1185">Reference proteome</keyword>
<evidence type="ECO:0000259" key="12">
    <source>
        <dbReference type="Pfam" id="PF13609"/>
    </source>
</evidence>
<dbReference type="RefSeq" id="WP_273925691.1">
    <property type="nucleotide sequence ID" value="NZ_JAQSIO010000002.1"/>
</dbReference>
<dbReference type="CDD" id="cd00342">
    <property type="entry name" value="gram_neg_porins"/>
    <property type="match status" value="1"/>
</dbReference>
<evidence type="ECO:0000313" key="13">
    <source>
        <dbReference type="EMBL" id="MDD0814056.1"/>
    </source>
</evidence>
<keyword evidence="8" id="KW-0626">Porin</keyword>
<feature type="chain" id="PRO_5045328552" evidence="11">
    <location>
        <begin position="35"/>
        <end position="392"/>
    </location>
</feature>
<evidence type="ECO:0000256" key="5">
    <source>
        <dbReference type="ARBA" id="ARBA00022692"/>
    </source>
</evidence>
<evidence type="ECO:0000256" key="1">
    <source>
        <dbReference type="ARBA" id="ARBA00004571"/>
    </source>
</evidence>
<feature type="domain" description="Porin" evidence="12">
    <location>
        <begin position="22"/>
        <end position="366"/>
    </location>
</feature>
<keyword evidence="6 11" id="KW-0732">Signal</keyword>
<reference evidence="13 14" key="1">
    <citation type="submission" date="2023-02" db="EMBL/GenBank/DDBJ databases">
        <title>Bacterial whole genome sequence for Curvibacter sp. HBC28.</title>
        <authorList>
            <person name="Le V."/>
            <person name="Ko S.-R."/>
            <person name="Ahn C.-Y."/>
            <person name="Oh H.-M."/>
        </authorList>
    </citation>
    <scope>NUCLEOTIDE SEQUENCE [LARGE SCALE GENOMIC DNA]</scope>
    <source>
        <strain evidence="13 14">HBC28</strain>
    </source>
</reference>
<keyword evidence="7" id="KW-0406">Ion transport</keyword>
<dbReference type="Proteomes" id="UP001528672">
    <property type="component" value="Unassembled WGS sequence"/>
</dbReference>
<dbReference type="InterPro" id="IPR050298">
    <property type="entry name" value="Gram-neg_bact_OMP"/>
</dbReference>
<organism evidence="13 14">
    <name type="scientific">Curvibacter microcysteis</name>
    <dbReference type="NCBI Taxonomy" id="3026419"/>
    <lineage>
        <taxon>Bacteria</taxon>
        <taxon>Pseudomonadati</taxon>
        <taxon>Pseudomonadota</taxon>
        <taxon>Betaproteobacteria</taxon>
        <taxon>Burkholderiales</taxon>
        <taxon>Comamonadaceae</taxon>
        <taxon>Curvibacter</taxon>
    </lineage>
</organism>
<keyword evidence="3" id="KW-0813">Transport</keyword>
<evidence type="ECO:0000256" key="4">
    <source>
        <dbReference type="ARBA" id="ARBA00022452"/>
    </source>
</evidence>
<dbReference type="Gene3D" id="2.40.160.10">
    <property type="entry name" value="Porin"/>
    <property type="match status" value="1"/>
</dbReference>
<keyword evidence="5" id="KW-0812">Transmembrane</keyword>
<dbReference type="SUPFAM" id="SSF56935">
    <property type="entry name" value="Porins"/>
    <property type="match status" value="1"/>
</dbReference>
<evidence type="ECO:0000256" key="6">
    <source>
        <dbReference type="ARBA" id="ARBA00022729"/>
    </source>
</evidence>
<comment type="subunit">
    <text evidence="2">Homotrimer.</text>
</comment>
<evidence type="ECO:0000256" key="10">
    <source>
        <dbReference type="ARBA" id="ARBA00023237"/>
    </source>
</evidence>
<dbReference type="EMBL" id="JAQSIO010000002">
    <property type="protein sequence ID" value="MDD0814056.1"/>
    <property type="molecule type" value="Genomic_DNA"/>
</dbReference>
<accession>A0ABT5MCA5</accession>
<keyword evidence="9" id="KW-0472">Membrane</keyword>
<protein>
    <submittedName>
        <fullName evidence="13">Porin</fullName>
    </submittedName>
</protein>
<dbReference type="InterPro" id="IPR023614">
    <property type="entry name" value="Porin_dom_sf"/>
</dbReference>
<dbReference type="PANTHER" id="PTHR34501">
    <property type="entry name" value="PROTEIN YDDL-RELATED"/>
    <property type="match status" value="1"/>
</dbReference>
<proteinExistence type="predicted"/>
<evidence type="ECO:0000256" key="3">
    <source>
        <dbReference type="ARBA" id="ARBA00022448"/>
    </source>
</evidence>
<feature type="signal peptide" evidence="11">
    <location>
        <begin position="1"/>
        <end position="34"/>
    </location>
</feature>